<dbReference type="InterPro" id="IPR011322">
    <property type="entry name" value="N-reg_PII-like_a/b"/>
</dbReference>
<evidence type="ECO:0000313" key="3">
    <source>
        <dbReference type="Proteomes" id="UP000002730"/>
    </source>
</evidence>
<dbReference type="GO" id="GO:0005524">
    <property type="term" value="F:ATP binding"/>
    <property type="evidence" value="ECO:0007669"/>
    <property type="project" value="TreeGrafter"/>
</dbReference>
<organism evidence="2 3">
    <name type="scientific">Clostridium cellulovorans (strain ATCC 35296 / DSM 3052 / OCM 3 / 743B)</name>
    <dbReference type="NCBI Taxonomy" id="573061"/>
    <lineage>
        <taxon>Bacteria</taxon>
        <taxon>Bacillati</taxon>
        <taxon>Bacillota</taxon>
        <taxon>Clostridia</taxon>
        <taxon>Eubacteriales</taxon>
        <taxon>Clostridiaceae</taxon>
        <taxon>Clostridium</taxon>
    </lineage>
</organism>
<dbReference type="PANTHER" id="PTHR30115:SF11">
    <property type="entry name" value="NITROGEN REGULATORY PROTEIN P-II HOMOLOG"/>
    <property type="match status" value="1"/>
</dbReference>
<dbReference type="EMBL" id="CP002160">
    <property type="protein sequence ID" value="ADL52560.1"/>
    <property type="molecule type" value="Genomic_DNA"/>
</dbReference>
<evidence type="ECO:0000256" key="1">
    <source>
        <dbReference type="RuleBase" id="RU003936"/>
    </source>
</evidence>
<dbReference type="eggNOG" id="COG0347">
    <property type="taxonomic scope" value="Bacteria"/>
</dbReference>
<dbReference type="SUPFAM" id="SSF54913">
    <property type="entry name" value="GlnB-like"/>
    <property type="match status" value="1"/>
</dbReference>
<dbReference type="Proteomes" id="UP000002730">
    <property type="component" value="Chromosome"/>
</dbReference>
<dbReference type="STRING" id="573061.Clocel_2865"/>
<evidence type="ECO:0000313" key="2">
    <source>
        <dbReference type="EMBL" id="ADL52560.1"/>
    </source>
</evidence>
<dbReference type="AlphaFoldDB" id="D9SSB3"/>
<sequence length="112" mass="12588">MKKLEIVIKAEKLEELKEELNKFGIQGMMITNIMGFGNQKGTTQYYRGTEIKVNLLPKIKVEVIIAAENVDDIIKKVCEVVSTGNIGDGKIFVYDVEDAVRIRTRERGVSAI</sequence>
<accession>D9SSB3</accession>
<name>D9SSB3_CLOC7</name>
<dbReference type="PROSITE" id="PS00638">
    <property type="entry name" value="PII_GLNB_CTER"/>
    <property type="match status" value="1"/>
</dbReference>
<dbReference type="RefSeq" id="WP_010075652.1">
    <property type="nucleotide sequence ID" value="NC_014393.1"/>
</dbReference>
<protein>
    <submittedName>
        <fullName evidence="2">Nitrogen regulatory protein P-II</fullName>
    </submittedName>
</protein>
<dbReference type="OrthoDB" id="9802729at2"/>
<dbReference type="GO" id="GO:0005829">
    <property type="term" value="C:cytosol"/>
    <property type="evidence" value="ECO:0007669"/>
    <property type="project" value="TreeGrafter"/>
</dbReference>
<dbReference type="InterPro" id="IPR002187">
    <property type="entry name" value="N-reg_PII"/>
</dbReference>
<dbReference type="KEGG" id="ccb:Clocel_2865"/>
<dbReference type="Gene3D" id="3.30.70.120">
    <property type="match status" value="1"/>
</dbReference>
<dbReference type="InterPro" id="IPR015867">
    <property type="entry name" value="N-reg_PII/ATP_PRibTrfase_C"/>
</dbReference>
<dbReference type="PANTHER" id="PTHR30115">
    <property type="entry name" value="NITROGEN REGULATORY PROTEIN P-II"/>
    <property type="match status" value="1"/>
</dbReference>
<gene>
    <name evidence="2" type="ordered locus">Clocel_2865</name>
</gene>
<keyword evidence="3" id="KW-1185">Reference proteome</keyword>
<dbReference type="PRINTS" id="PR00340">
    <property type="entry name" value="PIIGLNB"/>
</dbReference>
<dbReference type="GO" id="GO:0030234">
    <property type="term" value="F:enzyme regulator activity"/>
    <property type="evidence" value="ECO:0007669"/>
    <property type="project" value="InterPro"/>
</dbReference>
<proteinExistence type="inferred from homology"/>
<dbReference type="GO" id="GO:0006808">
    <property type="term" value="P:regulation of nitrogen utilization"/>
    <property type="evidence" value="ECO:0007669"/>
    <property type="project" value="InterPro"/>
</dbReference>
<dbReference type="Pfam" id="PF00543">
    <property type="entry name" value="P-II"/>
    <property type="match status" value="1"/>
</dbReference>
<comment type="similarity">
    <text evidence="1">Belongs to the P(II) protein family.</text>
</comment>
<dbReference type="SMART" id="SM00938">
    <property type="entry name" value="P-II"/>
    <property type="match status" value="1"/>
</dbReference>
<dbReference type="InterPro" id="IPR017918">
    <property type="entry name" value="N-reg_PII_CS"/>
</dbReference>
<reference evidence="2 3" key="1">
    <citation type="submission" date="2010-08" db="EMBL/GenBank/DDBJ databases">
        <title>Complete sequence of Clostridium cellulovorans 743B.</title>
        <authorList>
            <consortium name="US DOE Joint Genome Institute"/>
            <person name="Lucas S."/>
            <person name="Copeland A."/>
            <person name="Lapidus A."/>
            <person name="Cheng J.-F."/>
            <person name="Bruce D."/>
            <person name="Goodwin L."/>
            <person name="Pitluck S."/>
            <person name="Chertkov O."/>
            <person name="Detter J.C."/>
            <person name="Han C."/>
            <person name="Tapia R."/>
            <person name="Land M."/>
            <person name="Hauser L."/>
            <person name="Chang Y.-J."/>
            <person name="Jeffries C."/>
            <person name="Kyrpides N."/>
            <person name="Ivanova N."/>
            <person name="Mikhailova N."/>
            <person name="Hemme C.L."/>
            <person name="Woyke T."/>
        </authorList>
    </citation>
    <scope>NUCLEOTIDE SEQUENCE [LARGE SCALE GENOMIC DNA]</scope>
    <source>
        <strain evidence="3">ATCC 35296 / DSM 3052 / OCM 3 / 743B</strain>
    </source>
</reference>
<dbReference type="HOGENOM" id="CLU_082268_0_0_9"/>
<dbReference type="PROSITE" id="PS51343">
    <property type="entry name" value="PII_GLNB_DOM"/>
    <property type="match status" value="1"/>
</dbReference>